<dbReference type="EMBL" id="LAZP02000209">
    <property type="protein sequence ID" value="PFH59311.1"/>
    <property type="molecule type" value="Genomic_DNA"/>
</dbReference>
<reference evidence="1 2" key="2">
    <citation type="journal article" date="2017" name="Sci. Rep.">
        <title>Ant-infecting Ophiocordyceps genomes reveal a high diversity of potential behavioral manipulation genes and a possible major role for enterotoxins.</title>
        <authorList>
            <person name="de Bekker C."/>
            <person name="Ohm R.A."/>
            <person name="Evans H.C."/>
            <person name="Brachmann A."/>
            <person name="Hughes D.P."/>
        </authorList>
    </citation>
    <scope>NUCLEOTIDE SEQUENCE [LARGE SCALE GENOMIC DNA]</scope>
    <source>
        <strain evidence="1 2">SC16a</strain>
    </source>
</reference>
<dbReference type="Gene3D" id="3.40.50.300">
    <property type="entry name" value="P-loop containing nucleotide triphosphate hydrolases"/>
    <property type="match status" value="1"/>
</dbReference>
<proteinExistence type="predicted"/>
<dbReference type="SUPFAM" id="SSF52540">
    <property type="entry name" value="P-loop containing nucleoside triphosphate hydrolases"/>
    <property type="match status" value="1"/>
</dbReference>
<dbReference type="AlphaFoldDB" id="A0A2A9PE73"/>
<dbReference type="PANTHER" id="PTHR46411:SF3">
    <property type="entry name" value="AAA+ ATPASE DOMAIN-CONTAINING PROTEIN"/>
    <property type="match status" value="1"/>
</dbReference>
<keyword evidence="2" id="KW-1185">Reference proteome</keyword>
<accession>A0A2A9PE73</accession>
<organism evidence="1 2">
    <name type="scientific">Ophiocordyceps unilateralis</name>
    <name type="common">Zombie-ant fungus</name>
    <name type="synonym">Torrubia unilateralis</name>
    <dbReference type="NCBI Taxonomy" id="268505"/>
    <lineage>
        <taxon>Eukaryota</taxon>
        <taxon>Fungi</taxon>
        <taxon>Dikarya</taxon>
        <taxon>Ascomycota</taxon>
        <taxon>Pezizomycotina</taxon>
        <taxon>Sordariomycetes</taxon>
        <taxon>Hypocreomycetidae</taxon>
        <taxon>Hypocreales</taxon>
        <taxon>Ophiocordycipitaceae</taxon>
        <taxon>Ophiocordyceps</taxon>
    </lineage>
</organism>
<dbReference type="Proteomes" id="UP000037136">
    <property type="component" value="Unassembled WGS sequence"/>
</dbReference>
<name>A0A2A9PE73_OPHUN</name>
<dbReference type="InterPro" id="IPR027417">
    <property type="entry name" value="P-loop_NTPase"/>
</dbReference>
<sequence>MLLLCPQFVAAISLREKRWARHYRGASLKPGQFMENAWSRLVITQEYKDVVQALVKRHLQQSERLVDLIPGKGGGVVMLLHGPPGMGRTLTAGWGYDGWPLLKWLRC</sequence>
<dbReference type="PANTHER" id="PTHR46411">
    <property type="entry name" value="FAMILY ATPASE, PUTATIVE-RELATED"/>
    <property type="match status" value="1"/>
</dbReference>
<dbReference type="STRING" id="268505.A0A2A9PE73"/>
<dbReference type="OrthoDB" id="10042665at2759"/>
<protein>
    <recommendedName>
        <fullName evidence="3">ATPase AAA-type core domain-containing protein</fullName>
    </recommendedName>
</protein>
<evidence type="ECO:0000313" key="1">
    <source>
        <dbReference type="EMBL" id="PFH59311.1"/>
    </source>
</evidence>
<evidence type="ECO:0008006" key="3">
    <source>
        <dbReference type="Google" id="ProtNLM"/>
    </source>
</evidence>
<reference evidence="1 2" key="1">
    <citation type="journal article" date="2015" name="BMC Genomics">
        <title>Gene expression during zombie ant biting behavior reflects the complexity underlying fungal parasitic behavioral manipulation.</title>
        <authorList>
            <person name="de Bekker C."/>
            <person name="Ohm R.A."/>
            <person name="Loreto R.G."/>
            <person name="Sebastian A."/>
            <person name="Albert I."/>
            <person name="Merrow M."/>
            <person name="Brachmann A."/>
            <person name="Hughes D.P."/>
        </authorList>
    </citation>
    <scope>NUCLEOTIDE SEQUENCE [LARGE SCALE GENOMIC DNA]</scope>
    <source>
        <strain evidence="1 2">SC16a</strain>
    </source>
</reference>
<evidence type="ECO:0000313" key="2">
    <source>
        <dbReference type="Proteomes" id="UP000037136"/>
    </source>
</evidence>
<gene>
    <name evidence="1" type="ORF">XA68_12512</name>
</gene>
<comment type="caution">
    <text evidence="1">The sequence shown here is derived from an EMBL/GenBank/DDBJ whole genome shotgun (WGS) entry which is preliminary data.</text>
</comment>